<evidence type="ECO:0000256" key="2">
    <source>
        <dbReference type="SAM" id="Phobius"/>
    </source>
</evidence>
<proteinExistence type="predicted"/>
<evidence type="ECO:0000313" key="3">
    <source>
        <dbReference type="EMBL" id="APM40533.1"/>
    </source>
</evidence>
<dbReference type="AlphaFoldDB" id="A0A1L5FC36"/>
<evidence type="ECO:0000313" key="4">
    <source>
        <dbReference type="Proteomes" id="UP000184604"/>
    </source>
</evidence>
<dbReference type="RefSeq" id="WP_073540120.1">
    <property type="nucleotide sequence ID" value="NZ_CP018335.1"/>
</dbReference>
<dbReference type="InterPro" id="IPR019715">
    <property type="entry name" value="Haemolysin_XhlA"/>
</dbReference>
<feature type="coiled-coil region" evidence="1">
    <location>
        <begin position="21"/>
        <end position="55"/>
    </location>
</feature>
<gene>
    <name evidence="3" type="ORF">BS101_18275</name>
</gene>
<keyword evidence="2" id="KW-0472">Membrane</keyword>
<evidence type="ECO:0000256" key="1">
    <source>
        <dbReference type="SAM" id="Coils"/>
    </source>
</evidence>
<dbReference type="Pfam" id="PF10779">
    <property type="entry name" value="XhlA"/>
    <property type="match status" value="1"/>
</dbReference>
<keyword evidence="2" id="KW-0812">Transmembrane</keyword>
<name>A0A1L5FC36_CLOKL</name>
<organism evidence="3 4">
    <name type="scientific">Clostridium kluyveri</name>
    <dbReference type="NCBI Taxonomy" id="1534"/>
    <lineage>
        <taxon>Bacteria</taxon>
        <taxon>Bacillati</taxon>
        <taxon>Bacillota</taxon>
        <taxon>Clostridia</taxon>
        <taxon>Eubacteriales</taxon>
        <taxon>Clostridiaceae</taxon>
        <taxon>Clostridium</taxon>
    </lineage>
</organism>
<evidence type="ECO:0008006" key="5">
    <source>
        <dbReference type="Google" id="ProtNLM"/>
    </source>
</evidence>
<dbReference type="EMBL" id="CP018335">
    <property type="protein sequence ID" value="APM40533.1"/>
    <property type="molecule type" value="Genomic_DNA"/>
</dbReference>
<protein>
    <recommendedName>
        <fullName evidence="5">Hemolysin XhlA</fullName>
    </recommendedName>
</protein>
<feature type="transmembrane region" description="Helical" evidence="2">
    <location>
        <begin position="63"/>
        <end position="82"/>
    </location>
</feature>
<accession>A0A1L5FC36</accession>
<keyword evidence="2" id="KW-1133">Transmembrane helix</keyword>
<sequence length="84" mass="9906">MSECYDGKLCEEKHEQIKEKLGTHDKRLDNHSDRLDELERNETENRTEIRNLIKKMDDFISTIKWGLGIFVTVSIFVIGILLKK</sequence>
<dbReference type="OrthoDB" id="1707681at2"/>
<reference evidence="3 4" key="1">
    <citation type="submission" date="2016-12" db="EMBL/GenBank/DDBJ databases">
        <title>Complete genome sequence of Clostridium kluyveri JZZ isolated from the pit mud of a Chinese flavor liquor-making factory.</title>
        <authorList>
            <person name="Wang Y."/>
        </authorList>
    </citation>
    <scope>NUCLEOTIDE SEQUENCE [LARGE SCALE GENOMIC DNA]</scope>
    <source>
        <strain evidence="3 4">JZZ</strain>
    </source>
</reference>
<dbReference type="Proteomes" id="UP000184604">
    <property type="component" value="Chromosome"/>
</dbReference>
<keyword evidence="1" id="KW-0175">Coiled coil</keyword>